<accession>A0ABU6AI82</accession>
<evidence type="ECO:0000259" key="4">
    <source>
        <dbReference type="Pfam" id="PF25137"/>
    </source>
</evidence>
<dbReference type="Pfam" id="PF00465">
    <property type="entry name" value="Fe-ADH"/>
    <property type="match status" value="1"/>
</dbReference>
<evidence type="ECO:0000259" key="3">
    <source>
        <dbReference type="Pfam" id="PF00465"/>
    </source>
</evidence>
<dbReference type="InterPro" id="IPR001670">
    <property type="entry name" value="ADH_Fe/GldA"/>
</dbReference>
<dbReference type="InterPro" id="IPR056798">
    <property type="entry name" value="ADH_Fe_C"/>
</dbReference>
<dbReference type="RefSeq" id="WP_324268709.1">
    <property type="nucleotide sequence ID" value="NZ_JAWLNX010000026.1"/>
</dbReference>
<proteinExistence type="predicted"/>
<comment type="caution">
    <text evidence="5">The sequence shown here is derived from an EMBL/GenBank/DDBJ whole genome shotgun (WGS) entry which is preliminary data.</text>
</comment>
<dbReference type="GO" id="GO:0004022">
    <property type="term" value="F:alcohol dehydrogenase (NAD+) activity"/>
    <property type="evidence" value="ECO:0007669"/>
    <property type="project" value="UniProtKB-EC"/>
</dbReference>
<evidence type="ECO:0000256" key="2">
    <source>
        <dbReference type="SAM" id="MobiDB-lite"/>
    </source>
</evidence>
<dbReference type="Gene3D" id="3.40.50.1970">
    <property type="match status" value="1"/>
</dbReference>
<reference evidence="5 6" key="1">
    <citation type="submission" date="2023-10" db="EMBL/GenBank/DDBJ databases">
        <title>Saccharopolyspora sp. nov., isolated from mangrove soil.</title>
        <authorList>
            <person name="Lu Y."/>
            <person name="Liu W."/>
        </authorList>
    </citation>
    <scope>NUCLEOTIDE SEQUENCE [LARGE SCALE GENOMIC DNA]</scope>
    <source>
        <strain evidence="5 6">S2-29</strain>
    </source>
</reference>
<name>A0ABU6AI82_9PSEU</name>
<dbReference type="EC" id="1.1.1.1" evidence="5"/>
<feature type="region of interest" description="Disordered" evidence="2">
    <location>
        <begin position="1"/>
        <end position="46"/>
    </location>
</feature>
<sequence length="471" mass="48694">MADDVLTARSQPAWLPGTGPSPITSRSSVARAGAGPNGRAKAANSGGAAIDIRQHSARGGLHAAAGRCRRRQIGQRSGLHRPVLNRSVTTWRLVPDRTSRAQTADPRARKDPMTGAMSEIVGDFVHDCLPRRTVFGAGVSGTQLASEFDRLAITSVLTVTSPSQVAVAEDLVQQSHRGCAGVVTLRPGENASARSQVVEAIAGSGADCLFAVGGGTVMHVAKEAAALAAVPVVAVPTTYAGAELSSGPEEFLHDQAPGAAQLVPRVVLYDPQLTFSLPDDFTAVSVMTALANGVEALCAPRVSPVFTLLAEDGLRRLADGSPDAILHPNGLIGRSQTQYGGYLAGAAFATVPPGPHHRLCATLADFAELRRADVHAVLLPYSLGAKRTTRPLNLARIAGALGHNDAVQGVRALACDVGAPLSLKELGMDLASLEALTESLPEGTDRICGFEPGGLADLLTNAYDGTPPEQG</sequence>
<feature type="domain" description="Fe-containing alcohol dehydrogenase-like C-terminal" evidence="4">
    <location>
        <begin position="282"/>
        <end position="437"/>
    </location>
</feature>
<dbReference type="PANTHER" id="PTHR11496:SF83">
    <property type="entry name" value="HYDROXYACID-OXOACID TRANSHYDROGENASE, MITOCHONDRIAL"/>
    <property type="match status" value="1"/>
</dbReference>
<dbReference type="InterPro" id="IPR039697">
    <property type="entry name" value="Alcohol_dehydrogenase_Fe"/>
</dbReference>
<dbReference type="PANTHER" id="PTHR11496">
    <property type="entry name" value="ALCOHOL DEHYDROGENASE"/>
    <property type="match status" value="1"/>
</dbReference>
<protein>
    <submittedName>
        <fullName evidence="5">Iron-containing alcohol dehydrogenase</fullName>
        <ecNumber evidence="5">1.1.1.1</ecNumber>
    </submittedName>
</protein>
<dbReference type="Pfam" id="PF25137">
    <property type="entry name" value="ADH_Fe_C"/>
    <property type="match status" value="1"/>
</dbReference>
<evidence type="ECO:0000256" key="1">
    <source>
        <dbReference type="ARBA" id="ARBA00023002"/>
    </source>
</evidence>
<evidence type="ECO:0000313" key="6">
    <source>
        <dbReference type="Proteomes" id="UP001327093"/>
    </source>
</evidence>
<feature type="domain" description="Alcohol dehydrogenase iron-type/glycerol dehydrogenase GldA" evidence="3">
    <location>
        <begin position="130"/>
        <end position="246"/>
    </location>
</feature>
<gene>
    <name evidence="5" type="ORF">R4I43_28085</name>
</gene>
<dbReference type="SUPFAM" id="SSF56796">
    <property type="entry name" value="Dehydroquinate synthase-like"/>
    <property type="match status" value="1"/>
</dbReference>
<dbReference type="Gene3D" id="1.20.1090.10">
    <property type="entry name" value="Dehydroquinate synthase-like - alpha domain"/>
    <property type="match status" value="1"/>
</dbReference>
<evidence type="ECO:0000313" key="5">
    <source>
        <dbReference type="EMBL" id="MEB3371273.1"/>
    </source>
</evidence>
<organism evidence="5 6">
    <name type="scientific">Saccharopolyspora mangrovi</name>
    <dbReference type="NCBI Taxonomy" id="3082379"/>
    <lineage>
        <taxon>Bacteria</taxon>
        <taxon>Bacillati</taxon>
        <taxon>Actinomycetota</taxon>
        <taxon>Actinomycetes</taxon>
        <taxon>Pseudonocardiales</taxon>
        <taxon>Pseudonocardiaceae</taxon>
        <taxon>Saccharopolyspora</taxon>
    </lineage>
</organism>
<dbReference type="EMBL" id="JAWLNX010000026">
    <property type="protein sequence ID" value="MEB3371273.1"/>
    <property type="molecule type" value="Genomic_DNA"/>
</dbReference>
<dbReference type="Proteomes" id="UP001327093">
    <property type="component" value="Unassembled WGS sequence"/>
</dbReference>
<keyword evidence="6" id="KW-1185">Reference proteome</keyword>
<keyword evidence="1 5" id="KW-0560">Oxidoreductase</keyword>